<dbReference type="InterPro" id="IPR001296">
    <property type="entry name" value="Glyco_trans_1"/>
</dbReference>
<evidence type="ECO:0000259" key="2">
    <source>
        <dbReference type="Pfam" id="PF13439"/>
    </source>
</evidence>
<gene>
    <name evidence="3" type="ORF">DGMP_07470</name>
</gene>
<evidence type="ECO:0000313" key="4">
    <source>
        <dbReference type="Proteomes" id="UP000826725"/>
    </source>
</evidence>
<dbReference type="RefSeq" id="WP_228856224.1">
    <property type="nucleotide sequence ID" value="NZ_AP024086.1"/>
</dbReference>
<name>A0A8D5FQS3_9BACT</name>
<dbReference type="Proteomes" id="UP000826725">
    <property type="component" value="Chromosome"/>
</dbReference>
<reference evidence="3" key="1">
    <citation type="submission" date="2020-09" db="EMBL/GenBank/DDBJ databases">
        <title>Desulfogranum mesoprofundum gen. nov., sp. nov., a novel mesophilic, sulfate-reducing chemolithoautotroph isolated from a deep-sea hydrothermal vent chimney in the Suiyo Seamount.</title>
        <authorList>
            <person name="Hashimoto Y."/>
            <person name="Nakagawa S."/>
        </authorList>
    </citation>
    <scope>NUCLEOTIDE SEQUENCE</scope>
    <source>
        <strain evidence="3">KT2</strain>
    </source>
</reference>
<dbReference type="PANTHER" id="PTHR45947:SF3">
    <property type="entry name" value="SULFOQUINOVOSYL TRANSFERASE SQD2"/>
    <property type="match status" value="1"/>
</dbReference>
<proteinExistence type="predicted"/>
<dbReference type="PANTHER" id="PTHR45947">
    <property type="entry name" value="SULFOQUINOVOSYL TRANSFERASE SQD2"/>
    <property type="match status" value="1"/>
</dbReference>
<dbReference type="InterPro" id="IPR050194">
    <property type="entry name" value="Glycosyltransferase_grp1"/>
</dbReference>
<accession>A0A8D5FQS3</accession>
<feature type="domain" description="Glycosyl transferase family 1" evidence="1">
    <location>
        <begin position="190"/>
        <end position="337"/>
    </location>
</feature>
<dbReference type="AlphaFoldDB" id="A0A8D5FQS3"/>
<dbReference type="CDD" id="cd03801">
    <property type="entry name" value="GT4_PimA-like"/>
    <property type="match status" value="1"/>
</dbReference>
<dbReference type="KEGG" id="dbk:DGMP_07470"/>
<dbReference type="EMBL" id="AP024086">
    <property type="protein sequence ID" value="BCL60054.1"/>
    <property type="molecule type" value="Genomic_DNA"/>
</dbReference>
<feature type="domain" description="Glycosyltransferase subfamily 4-like N-terminal" evidence="2">
    <location>
        <begin position="17"/>
        <end position="177"/>
    </location>
</feature>
<dbReference type="Pfam" id="PF13439">
    <property type="entry name" value="Glyco_transf_4"/>
    <property type="match status" value="1"/>
</dbReference>
<evidence type="ECO:0000313" key="3">
    <source>
        <dbReference type="EMBL" id="BCL60054.1"/>
    </source>
</evidence>
<protein>
    <recommendedName>
        <fullName evidence="5">Glycosyltransferase</fullName>
    </recommendedName>
</protein>
<dbReference type="Pfam" id="PF00534">
    <property type="entry name" value="Glycos_transf_1"/>
    <property type="match status" value="1"/>
</dbReference>
<keyword evidence="4" id="KW-1185">Reference proteome</keyword>
<evidence type="ECO:0000259" key="1">
    <source>
        <dbReference type="Pfam" id="PF00534"/>
    </source>
</evidence>
<dbReference type="GO" id="GO:0016757">
    <property type="term" value="F:glycosyltransferase activity"/>
    <property type="evidence" value="ECO:0007669"/>
    <property type="project" value="InterPro"/>
</dbReference>
<dbReference type="InterPro" id="IPR028098">
    <property type="entry name" value="Glyco_trans_4-like_N"/>
</dbReference>
<sequence length="374" mass="42272">MKIIHILKGKANPNTMNGVNKVVHNLATEQLRLGLDVEVWGITATPSIIKHQHNYPLRLFPACLSRFGLAGSLWNGLKKLKTTTSLVHLHSVFLPELYSVSRLLKQSNIPWVLSPHSGYAPQSTKKNKLIKSIYMMLFEKKLITEAKKIHAIGASEVDDLFAIDHDLDIALVPNGQDFTGVQFEPETCPEPAERPIFGFCGRLAKEHKGLDLLIKGFSCYKKNKGKGELWLIGDGPDRRLLQDLVLKNHVQNSVTFLGPIFGNTKLNYFAAFDCFVHTSRWEGMPMAVLEAAALGNPLIISKETNMNEYVERYENGFVLPDNTPENISNAMIEFCKMYYTDKGKIMTVQSKRLIEEELNWTNITKSMVENLYYS</sequence>
<evidence type="ECO:0008006" key="5">
    <source>
        <dbReference type="Google" id="ProtNLM"/>
    </source>
</evidence>
<organism evidence="3 4">
    <name type="scientific">Desulfomarina profundi</name>
    <dbReference type="NCBI Taxonomy" id="2772557"/>
    <lineage>
        <taxon>Bacteria</taxon>
        <taxon>Pseudomonadati</taxon>
        <taxon>Thermodesulfobacteriota</taxon>
        <taxon>Desulfobulbia</taxon>
        <taxon>Desulfobulbales</taxon>
        <taxon>Desulfobulbaceae</taxon>
        <taxon>Desulfomarina</taxon>
    </lineage>
</organism>